<evidence type="ECO:0000313" key="6">
    <source>
        <dbReference type="EMBL" id="CAL6074144.1"/>
    </source>
</evidence>
<reference evidence="6 9" key="2">
    <citation type="submission" date="2024-07" db="EMBL/GenBank/DDBJ databases">
        <authorList>
            <person name="Akdeniz Z."/>
        </authorList>
    </citation>
    <scope>NUCLEOTIDE SEQUENCE [LARGE SCALE GENOMIC DNA]</scope>
</reference>
<dbReference type="EMBL" id="CATOUU010000452">
    <property type="protein sequence ID" value="CAI9930214.1"/>
    <property type="molecule type" value="Genomic_DNA"/>
</dbReference>
<reference evidence="5" key="1">
    <citation type="submission" date="2023-06" db="EMBL/GenBank/DDBJ databases">
        <authorList>
            <person name="Kurt Z."/>
        </authorList>
    </citation>
    <scope>NUCLEOTIDE SEQUENCE</scope>
</reference>
<comment type="caution">
    <text evidence="5">The sequence shown here is derived from an EMBL/GenBank/DDBJ whole genome shotgun (WGS) entry which is preliminary data.</text>
</comment>
<dbReference type="Proteomes" id="UP001642409">
    <property type="component" value="Unassembled WGS sequence"/>
</dbReference>
<dbReference type="InterPro" id="IPR017930">
    <property type="entry name" value="Myb_dom"/>
</dbReference>
<dbReference type="GO" id="GO:0003677">
    <property type="term" value="F:DNA binding"/>
    <property type="evidence" value="ECO:0007669"/>
    <property type="project" value="UniProtKB-KW"/>
</dbReference>
<dbReference type="AlphaFoldDB" id="A0AA86PT98"/>
<dbReference type="EMBL" id="CATOUU010000678">
    <property type="protein sequence ID" value="CAI9940544.1"/>
    <property type="molecule type" value="Genomic_DNA"/>
</dbReference>
<name>A0AA86PT98_9EUKA</name>
<accession>A0AA86PT98</accession>
<dbReference type="InterPro" id="IPR001005">
    <property type="entry name" value="SANT/Myb"/>
</dbReference>
<dbReference type="Pfam" id="PF00249">
    <property type="entry name" value="Myb_DNA-binding"/>
    <property type="match status" value="1"/>
</dbReference>
<proteinExistence type="predicted"/>
<dbReference type="EMBL" id="CAXDID020000305">
    <property type="protein sequence ID" value="CAL6074144.1"/>
    <property type="molecule type" value="Genomic_DNA"/>
</dbReference>
<evidence type="ECO:0000313" key="7">
    <source>
        <dbReference type="EMBL" id="CAL6074149.1"/>
    </source>
</evidence>
<dbReference type="PROSITE" id="PS51294">
    <property type="entry name" value="HTH_MYB"/>
    <property type="match status" value="1"/>
</dbReference>
<evidence type="ECO:0000313" key="4">
    <source>
        <dbReference type="EMBL" id="CAI9940544.1"/>
    </source>
</evidence>
<feature type="domain" description="Myb-like" evidence="1">
    <location>
        <begin position="5"/>
        <end position="52"/>
    </location>
</feature>
<dbReference type="SMART" id="SM00717">
    <property type="entry name" value="SANT"/>
    <property type="match status" value="1"/>
</dbReference>
<dbReference type="CDD" id="cd00167">
    <property type="entry name" value="SANT"/>
    <property type="match status" value="1"/>
</dbReference>
<feature type="domain" description="HTH myb-type" evidence="2">
    <location>
        <begin position="1"/>
        <end position="56"/>
    </location>
</feature>
<evidence type="ECO:0000313" key="9">
    <source>
        <dbReference type="Proteomes" id="UP001642409"/>
    </source>
</evidence>
<organism evidence="5">
    <name type="scientific">Hexamita inflata</name>
    <dbReference type="NCBI Taxonomy" id="28002"/>
    <lineage>
        <taxon>Eukaryota</taxon>
        <taxon>Metamonada</taxon>
        <taxon>Diplomonadida</taxon>
        <taxon>Hexamitidae</taxon>
        <taxon>Hexamitinae</taxon>
        <taxon>Hexamita</taxon>
    </lineage>
</organism>
<dbReference type="SUPFAM" id="SSF46689">
    <property type="entry name" value="Homeodomain-like"/>
    <property type="match status" value="1"/>
</dbReference>
<gene>
    <name evidence="3" type="ORF">HINF_LOCUS17859</name>
    <name evidence="4" type="ORF">HINF_LOCUS28189</name>
    <name evidence="5" type="ORF">HINF_LOCUS28194</name>
    <name evidence="6" type="ORF">HINF_LOCUS56466</name>
    <name evidence="7" type="ORF">HINF_LOCUS56471</name>
    <name evidence="8" type="ORF">HINF_LOCUS67032</name>
</gene>
<dbReference type="PROSITE" id="PS50090">
    <property type="entry name" value="MYB_LIKE"/>
    <property type="match status" value="1"/>
</dbReference>
<dbReference type="EMBL" id="CATOUU010000678">
    <property type="protein sequence ID" value="CAI9940549.1"/>
    <property type="molecule type" value="Genomic_DNA"/>
</dbReference>
<dbReference type="Gene3D" id="1.10.10.60">
    <property type="entry name" value="Homeodomain-like"/>
    <property type="match status" value="1"/>
</dbReference>
<protein>
    <submittedName>
        <fullName evidence="5">Myb-like DNA-binding domain-containing protein</fullName>
    </submittedName>
    <submittedName>
        <fullName evidence="6">Myb-like_DNA-binding domain-containing protein</fullName>
    </submittedName>
</protein>
<evidence type="ECO:0000313" key="8">
    <source>
        <dbReference type="EMBL" id="CAL6093523.1"/>
    </source>
</evidence>
<evidence type="ECO:0000259" key="1">
    <source>
        <dbReference type="PROSITE" id="PS50090"/>
    </source>
</evidence>
<sequence length="246" mass="28691">MPVQKWTETDISQLLKAIEVNKKNKRINWSRVAFQLPGRTPMQCKSQYTARLHYKSADKVNMVWSYDACLQLSAFCYIYNQDWQFISSSIYENKVTSEALKKQYSMVSLVVQQNMARHAQLLIESGTMYLDKKSMYLYLLIQGLVFRLRETSAKIAAQVTPNVQLAKVLLPPIYDHVPMLAQEIYAETADQTVFIPFYRFLEQLFRVDELMPVIENMIQTANPSVVLELCHQYDSNRASIHRIFLQ</sequence>
<evidence type="ECO:0000313" key="3">
    <source>
        <dbReference type="EMBL" id="CAI9930214.1"/>
    </source>
</evidence>
<keyword evidence="5" id="KW-0238">DNA-binding</keyword>
<dbReference type="InterPro" id="IPR009057">
    <property type="entry name" value="Homeodomain-like_sf"/>
</dbReference>
<keyword evidence="9" id="KW-1185">Reference proteome</keyword>
<evidence type="ECO:0000313" key="5">
    <source>
        <dbReference type="EMBL" id="CAI9940549.1"/>
    </source>
</evidence>
<dbReference type="EMBL" id="CAXDID020000305">
    <property type="protein sequence ID" value="CAL6074149.1"/>
    <property type="molecule type" value="Genomic_DNA"/>
</dbReference>
<dbReference type="EMBL" id="CAXDID020000458">
    <property type="protein sequence ID" value="CAL6093523.1"/>
    <property type="molecule type" value="Genomic_DNA"/>
</dbReference>
<evidence type="ECO:0000259" key="2">
    <source>
        <dbReference type="PROSITE" id="PS51294"/>
    </source>
</evidence>